<keyword evidence="4" id="KW-0862">Zinc</keyword>
<dbReference type="InterPro" id="IPR010252">
    <property type="entry name" value="HutF"/>
</dbReference>
<sequence length="474" mass="51540">MTPPAHFRFANAWLADGWRQDVVIGIDAGGDIVSIRSGDRETKAAAVAGAAIAGMPNVHSHAFQRAMAGLAERRAGSNDSFWTWRETMYELARRTTPRLLNVIAAQLYVEMLKAGYTSVCEFHYLHHQPDGAPYTDRSVMAQAILDAASAAGIGLTLLPTLYCTSDFGAVPPTQRQRQFVHDVPRFLELFDDLRGRVGSSPNSLGVAIHSLRAVPPAHLNELMGALGSRDCSVVHIHVAEQQREVAECLRHTQQRPIQWLLDHAPVDDRWCLIHATHAVDSEVDAMARSRAVVGLCPTTEANLGDGLFPLGRFLEAGGTIGIGSDSHISISPVEELRWLEYQSRLARQERNVFADPASGSTGSRLWRLACDGGARACGRNIGALDTGRRADIVVLDLDTPMLVGRSGDAIIDTLIFSGQPNPVRDVMVGGRWVVQDGRHFAEAAIAGSYRREGGVAIQPPQPEYRSIPPPRIAP</sequence>
<protein>
    <submittedName>
        <fullName evidence="7">Formimidoylglutamate deiminase</fullName>
        <ecNumber evidence="7">3.5.3.13</ecNumber>
    </submittedName>
</protein>
<evidence type="ECO:0000313" key="7">
    <source>
        <dbReference type="EMBL" id="MBB6095744.1"/>
    </source>
</evidence>
<dbReference type="InterPro" id="IPR051607">
    <property type="entry name" value="Metallo-dep_hydrolases"/>
</dbReference>
<keyword evidence="3 7" id="KW-0378">Hydrolase</keyword>
<dbReference type="NCBIfam" id="NF006684">
    <property type="entry name" value="PRK09229.1-5"/>
    <property type="match status" value="1"/>
</dbReference>
<feature type="domain" description="Formimidoylglutamate deiminase N-terminal" evidence="6">
    <location>
        <begin position="11"/>
        <end position="39"/>
    </location>
</feature>
<dbReference type="GO" id="GO:0019239">
    <property type="term" value="F:deaminase activity"/>
    <property type="evidence" value="ECO:0007669"/>
    <property type="project" value="TreeGrafter"/>
</dbReference>
<dbReference type="NCBIfam" id="NF006681">
    <property type="entry name" value="PRK09229.1-2"/>
    <property type="match status" value="1"/>
</dbReference>
<dbReference type="Pfam" id="PF01979">
    <property type="entry name" value="Amidohydro_1"/>
    <property type="match status" value="1"/>
</dbReference>
<keyword evidence="8" id="KW-1185">Reference proteome</keyword>
<keyword evidence="2" id="KW-0479">Metal-binding</keyword>
<evidence type="ECO:0000256" key="1">
    <source>
        <dbReference type="ARBA" id="ARBA00001947"/>
    </source>
</evidence>
<dbReference type="Gene3D" id="2.30.40.10">
    <property type="entry name" value="Urease, subunit C, domain 1"/>
    <property type="match status" value="1"/>
</dbReference>
<evidence type="ECO:0000256" key="3">
    <source>
        <dbReference type="ARBA" id="ARBA00022801"/>
    </source>
</evidence>
<reference evidence="7 8" key="1">
    <citation type="submission" date="2020-08" db="EMBL/GenBank/DDBJ databases">
        <title>Genomic Encyclopedia of Type Strains, Phase IV (KMG-IV): sequencing the most valuable type-strain genomes for metagenomic binning, comparative biology and taxonomic classification.</title>
        <authorList>
            <person name="Goeker M."/>
        </authorList>
    </citation>
    <scope>NUCLEOTIDE SEQUENCE [LARGE SCALE GENOMIC DNA]</scope>
    <source>
        <strain evidence="7 8">DSM 26723</strain>
    </source>
</reference>
<dbReference type="InterPro" id="IPR032466">
    <property type="entry name" value="Metal_Hydrolase"/>
</dbReference>
<name>A0A841HSW8_9GAMM</name>
<dbReference type="InterPro" id="IPR055156">
    <property type="entry name" value="HutF-like_N"/>
</dbReference>
<dbReference type="PANTHER" id="PTHR11271:SF48">
    <property type="entry name" value="AMIDOHYDROLASE-RELATED DOMAIN-CONTAINING PROTEIN"/>
    <property type="match status" value="1"/>
</dbReference>
<dbReference type="PANTHER" id="PTHR11271">
    <property type="entry name" value="GUANINE DEAMINASE"/>
    <property type="match status" value="1"/>
</dbReference>
<comment type="cofactor">
    <cofactor evidence="1">
        <name>Zn(2+)</name>
        <dbReference type="ChEBI" id="CHEBI:29105"/>
    </cofactor>
</comment>
<feature type="domain" description="Amidohydrolase-related" evidence="5">
    <location>
        <begin position="52"/>
        <end position="433"/>
    </location>
</feature>
<dbReference type="GO" id="GO:0050416">
    <property type="term" value="F:formimidoylglutamate deiminase activity"/>
    <property type="evidence" value="ECO:0007669"/>
    <property type="project" value="UniProtKB-EC"/>
</dbReference>
<evidence type="ECO:0000259" key="5">
    <source>
        <dbReference type="Pfam" id="PF01979"/>
    </source>
</evidence>
<dbReference type="Pfam" id="PF22429">
    <property type="entry name" value="HutF_N"/>
    <property type="match status" value="1"/>
</dbReference>
<dbReference type="Gene3D" id="3.20.20.140">
    <property type="entry name" value="Metal-dependent hydrolases"/>
    <property type="match status" value="1"/>
</dbReference>
<evidence type="ECO:0000256" key="4">
    <source>
        <dbReference type="ARBA" id="ARBA00022833"/>
    </source>
</evidence>
<dbReference type="Proteomes" id="UP000588068">
    <property type="component" value="Unassembled WGS sequence"/>
</dbReference>
<comment type="caution">
    <text evidence="7">The sequence shown here is derived from an EMBL/GenBank/DDBJ whole genome shotgun (WGS) entry which is preliminary data.</text>
</comment>
<dbReference type="GO" id="GO:0046872">
    <property type="term" value="F:metal ion binding"/>
    <property type="evidence" value="ECO:0007669"/>
    <property type="project" value="UniProtKB-KW"/>
</dbReference>
<dbReference type="AlphaFoldDB" id="A0A841HSW8"/>
<dbReference type="SUPFAM" id="SSF51556">
    <property type="entry name" value="Metallo-dependent hydrolases"/>
    <property type="match status" value="1"/>
</dbReference>
<dbReference type="NCBIfam" id="TIGR02022">
    <property type="entry name" value="hutF"/>
    <property type="match status" value="1"/>
</dbReference>
<evidence type="ECO:0000259" key="6">
    <source>
        <dbReference type="Pfam" id="PF22429"/>
    </source>
</evidence>
<gene>
    <name evidence="7" type="ORF">HNQ60_004635</name>
</gene>
<proteinExistence type="predicted"/>
<dbReference type="InterPro" id="IPR011059">
    <property type="entry name" value="Metal-dep_hydrolase_composite"/>
</dbReference>
<dbReference type="EC" id="3.5.3.13" evidence="7"/>
<dbReference type="SUPFAM" id="SSF51338">
    <property type="entry name" value="Composite domain of metallo-dependent hydrolases"/>
    <property type="match status" value="1"/>
</dbReference>
<dbReference type="RefSeq" id="WP_184335138.1">
    <property type="nucleotide sequence ID" value="NZ_JACHHZ010000006.1"/>
</dbReference>
<dbReference type="EMBL" id="JACHHZ010000006">
    <property type="protein sequence ID" value="MBB6095744.1"/>
    <property type="molecule type" value="Genomic_DNA"/>
</dbReference>
<organism evidence="7 8">
    <name type="scientific">Povalibacter uvarum</name>
    <dbReference type="NCBI Taxonomy" id="732238"/>
    <lineage>
        <taxon>Bacteria</taxon>
        <taxon>Pseudomonadati</taxon>
        <taxon>Pseudomonadota</taxon>
        <taxon>Gammaproteobacteria</taxon>
        <taxon>Steroidobacterales</taxon>
        <taxon>Steroidobacteraceae</taxon>
        <taxon>Povalibacter</taxon>
    </lineage>
</organism>
<evidence type="ECO:0000313" key="8">
    <source>
        <dbReference type="Proteomes" id="UP000588068"/>
    </source>
</evidence>
<dbReference type="GO" id="GO:0005829">
    <property type="term" value="C:cytosol"/>
    <property type="evidence" value="ECO:0007669"/>
    <property type="project" value="TreeGrafter"/>
</dbReference>
<evidence type="ECO:0000256" key="2">
    <source>
        <dbReference type="ARBA" id="ARBA00022723"/>
    </source>
</evidence>
<dbReference type="InterPro" id="IPR006680">
    <property type="entry name" value="Amidohydro-rel"/>
</dbReference>
<accession>A0A841HSW8</accession>